<sequence length="210" mass="23329">MFCRISELLSRVYTPVCSSATFGQYVRSSCCWAVTHVWITWITVDREGICKCGHPKIQHCDEAIKPEDYMGEVPTDAFGDISFGGLGQKTGKYVRVSSDTSCESLYQLMTEHWKLRSPNLLISVTGGAKNFYIKTHLKDKFRRGLIKVAQTTGAWILTGGTHAGVMKHVGMAVRDYTLSSGLMEGQIVVIGVAPWGVIHNRHALVHPEVR</sequence>
<protein>
    <submittedName>
        <fullName evidence="2">Transient receptor potential cation channel, subfamily M, member 2</fullName>
    </submittedName>
</protein>
<dbReference type="Proteomes" id="UP000472260">
    <property type="component" value="Unassembled WGS sequence"/>
</dbReference>
<dbReference type="AlphaFoldDB" id="A0A671NEL6"/>
<name>A0A671NEL6_9TELE</name>
<proteinExistence type="predicted"/>
<accession>A0A671NEL6</accession>
<dbReference type="PANTHER" id="PTHR13800">
    <property type="entry name" value="TRANSIENT RECEPTOR POTENTIAL CATION CHANNEL, SUBFAMILY M, MEMBER 6"/>
    <property type="match status" value="1"/>
</dbReference>
<reference evidence="2" key="1">
    <citation type="submission" date="2025-08" db="UniProtKB">
        <authorList>
            <consortium name="Ensembl"/>
        </authorList>
    </citation>
    <scope>IDENTIFICATION</scope>
</reference>
<dbReference type="InterPro" id="IPR050927">
    <property type="entry name" value="TRPM"/>
</dbReference>
<evidence type="ECO:0000313" key="2">
    <source>
        <dbReference type="Ensembl" id="ENSSANP00000041588.1"/>
    </source>
</evidence>
<dbReference type="Pfam" id="PF18139">
    <property type="entry name" value="LSDAT_euk"/>
    <property type="match status" value="1"/>
</dbReference>
<organism evidence="2 3">
    <name type="scientific">Sinocyclocheilus anshuiensis</name>
    <dbReference type="NCBI Taxonomy" id="1608454"/>
    <lineage>
        <taxon>Eukaryota</taxon>
        <taxon>Metazoa</taxon>
        <taxon>Chordata</taxon>
        <taxon>Craniata</taxon>
        <taxon>Vertebrata</taxon>
        <taxon>Euteleostomi</taxon>
        <taxon>Actinopterygii</taxon>
        <taxon>Neopterygii</taxon>
        <taxon>Teleostei</taxon>
        <taxon>Ostariophysi</taxon>
        <taxon>Cypriniformes</taxon>
        <taxon>Cyprinidae</taxon>
        <taxon>Cyprininae</taxon>
        <taxon>Sinocyclocheilus</taxon>
    </lineage>
</organism>
<dbReference type="GO" id="GO:0005886">
    <property type="term" value="C:plasma membrane"/>
    <property type="evidence" value="ECO:0007669"/>
    <property type="project" value="TreeGrafter"/>
</dbReference>
<dbReference type="PANTHER" id="PTHR13800:SF2">
    <property type="entry name" value="TRANSIENT RECEPTOR POTENTIAL CATION CHANNEL SUBFAMILY M MEMBER 2"/>
    <property type="match status" value="1"/>
</dbReference>
<feature type="domain" description="TRPM SLOG" evidence="1">
    <location>
        <begin position="92"/>
        <end position="208"/>
    </location>
</feature>
<dbReference type="InterPro" id="IPR041491">
    <property type="entry name" value="TRPM_SLOG"/>
</dbReference>
<reference evidence="2" key="2">
    <citation type="submission" date="2025-09" db="UniProtKB">
        <authorList>
            <consortium name="Ensembl"/>
        </authorList>
    </citation>
    <scope>IDENTIFICATION</scope>
</reference>
<keyword evidence="3" id="KW-1185">Reference proteome</keyword>
<dbReference type="Ensembl" id="ENSSANT00000044264.1">
    <property type="protein sequence ID" value="ENSSANP00000041588.1"/>
    <property type="gene ID" value="ENSSANG00000021097.1"/>
</dbReference>
<dbReference type="GO" id="GO:0099604">
    <property type="term" value="F:ligand-gated calcium channel activity"/>
    <property type="evidence" value="ECO:0007669"/>
    <property type="project" value="TreeGrafter"/>
</dbReference>
<evidence type="ECO:0000259" key="1">
    <source>
        <dbReference type="Pfam" id="PF18139"/>
    </source>
</evidence>
<evidence type="ECO:0000313" key="3">
    <source>
        <dbReference type="Proteomes" id="UP000472260"/>
    </source>
</evidence>